<evidence type="ECO:0000256" key="2">
    <source>
        <dbReference type="SAM" id="Phobius"/>
    </source>
</evidence>
<reference evidence="3 4" key="1">
    <citation type="journal article" date="2015" name="Genome Biol. Evol.">
        <title>Comparative Genomics of a Bacterivorous Green Alga Reveals Evolutionary Causalities and Consequences of Phago-Mixotrophic Mode of Nutrition.</title>
        <authorList>
            <person name="Burns J.A."/>
            <person name="Paasch A."/>
            <person name="Narechania A."/>
            <person name="Kim E."/>
        </authorList>
    </citation>
    <scope>NUCLEOTIDE SEQUENCE [LARGE SCALE GENOMIC DNA]</scope>
    <source>
        <strain evidence="3 4">PLY_AMNH</strain>
    </source>
</reference>
<gene>
    <name evidence="3" type="ORF">CYMTET_19400</name>
</gene>
<keyword evidence="2" id="KW-0472">Membrane</keyword>
<dbReference type="EMBL" id="LGRX02009052">
    <property type="protein sequence ID" value="KAK3272294.1"/>
    <property type="molecule type" value="Genomic_DNA"/>
</dbReference>
<feature type="region of interest" description="Disordered" evidence="1">
    <location>
        <begin position="36"/>
        <end position="61"/>
    </location>
</feature>
<sequence>MDVMQSDSEMGLWGATGVVMAVVVKAAAVVATPSGCCSEQKEAEESDDVALDQTETSSNSGSRELMVVVTVATAAAVGTVMALMVGLEEDGEAVWLLELGGWLKGKDCGDEEVGGRVKEADEIGAALKDMLNRTVS</sequence>
<feature type="transmembrane region" description="Helical" evidence="2">
    <location>
        <begin position="65"/>
        <end position="87"/>
    </location>
</feature>
<evidence type="ECO:0000313" key="3">
    <source>
        <dbReference type="EMBL" id="KAK3272294.1"/>
    </source>
</evidence>
<evidence type="ECO:0000256" key="1">
    <source>
        <dbReference type="SAM" id="MobiDB-lite"/>
    </source>
</evidence>
<name>A0AAE0G647_9CHLO</name>
<dbReference type="AlphaFoldDB" id="A0AAE0G647"/>
<dbReference type="Proteomes" id="UP001190700">
    <property type="component" value="Unassembled WGS sequence"/>
</dbReference>
<evidence type="ECO:0000313" key="4">
    <source>
        <dbReference type="Proteomes" id="UP001190700"/>
    </source>
</evidence>
<keyword evidence="4" id="KW-1185">Reference proteome</keyword>
<organism evidence="3 4">
    <name type="scientific">Cymbomonas tetramitiformis</name>
    <dbReference type="NCBI Taxonomy" id="36881"/>
    <lineage>
        <taxon>Eukaryota</taxon>
        <taxon>Viridiplantae</taxon>
        <taxon>Chlorophyta</taxon>
        <taxon>Pyramimonadophyceae</taxon>
        <taxon>Pyramimonadales</taxon>
        <taxon>Pyramimonadaceae</taxon>
        <taxon>Cymbomonas</taxon>
    </lineage>
</organism>
<keyword evidence="2" id="KW-1133">Transmembrane helix</keyword>
<feature type="transmembrane region" description="Helical" evidence="2">
    <location>
        <begin position="12"/>
        <end position="31"/>
    </location>
</feature>
<protein>
    <submittedName>
        <fullName evidence="3">Uncharacterized protein</fullName>
    </submittedName>
</protein>
<keyword evidence="2" id="KW-0812">Transmembrane</keyword>
<comment type="caution">
    <text evidence="3">The sequence shown here is derived from an EMBL/GenBank/DDBJ whole genome shotgun (WGS) entry which is preliminary data.</text>
</comment>
<accession>A0AAE0G647</accession>
<proteinExistence type="predicted"/>